<organism evidence="5 6">
    <name type="scientific">candidate division MSBL1 archaeon SCGC-AAA259J03</name>
    <dbReference type="NCBI Taxonomy" id="1698269"/>
    <lineage>
        <taxon>Archaea</taxon>
        <taxon>Methanobacteriati</taxon>
        <taxon>Methanobacteriota</taxon>
        <taxon>candidate division MSBL1</taxon>
    </lineage>
</organism>
<keyword evidence="2" id="KW-0378">Hydrolase</keyword>
<keyword evidence="1" id="KW-0547">Nucleotide-binding</keyword>
<keyword evidence="6" id="KW-1185">Reference proteome</keyword>
<keyword evidence="3" id="KW-0347">Helicase</keyword>
<dbReference type="GO" id="GO:0005524">
    <property type="term" value="F:ATP binding"/>
    <property type="evidence" value="ECO:0007669"/>
    <property type="project" value="UniProtKB-KW"/>
</dbReference>
<dbReference type="InterPro" id="IPR027417">
    <property type="entry name" value="P-loop_NTPase"/>
</dbReference>
<accession>A0A656YW55</accession>
<name>A0A656YW55_9EURY</name>
<proteinExistence type="predicted"/>
<evidence type="ECO:0000256" key="1">
    <source>
        <dbReference type="ARBA" id="ARBA00022741"/>
    </source>
</evidence>
<keyword evidence="4" id="KW-0067">ATP-binding</keyword>
<dbReference type="GO" id="GO:0004386">
    <property type="term" value="F:helicase activity"/>
    <property type="evidence" value="ECO:0007669"/>
    <property type="project" value="UniProtKB-KW"/>
</dbReference>
<comment type="caution">
    <text evidence="5">The sequence shown here is derived from an EMBL/GenBank/DDBJ whole genome shotgun (WGS) entry which is preliminary data.</text>
</comment>
<gene>
    <name evidence="5" type="ORF">AKJ39_02740</name>
</gene>
<dbReference type="AlphaFoldDB" id="A0A656YW55"/>
<dbReference type="PANTHER" id="PTHR14025">
    <property type="entry name" value="FANCONI ANEMIA GROUP M FANCM FAMILY MEMBER"/>
    <property type="match status" value="1"/>
</dbReference>
<evidence type="ECO:0000256" key="2">
    <source>
        <dbReference type="ARBA" id="ARBA00022801"/>
    </source>
</evidence>
<dbReference type="GO" id="GO:0016787">
    <property type="term" value="F:hydrolase activity"/>
    <property type="evidence" value="ECO:0007669"/>
    <property type="project" value="UniProtKB-KW"/>
</dbReference>
<dbReference type="Proteomes" id="UP000070257">
    <property type="component" value="Unassembled WGS sequence"/>
</dbReference>
<reference evidence="5 6" key="1">
    <citation type="journal article" date="2016" name="Sci. Rep.">
        <title>Metabolic traits of an uncultured archaeal lineage -MSBL1- from brine pools of the Red Sea.</title>
        <authorList>
            <person name="Mwirichia R."/>
            <person name="Alam I."/>
            <person name="Rashid M."/>
            <person name="Vinu M."/>
            <person name="Ba-Alawi W."/>
            <person name="Anthony Kamau A."/>
            <person name="Kamanda Ngugi D."/>
            <person name="Goker M."/>
            <person name="Klenk H.P."/>
            <person name="Bajic V."/>
            <person name="Stingl U."/>
        </authorList>
    </citation>
    <scope>NUCLEOTIDE SEQUENCE [LARGE SCALE GENOMIC DNA]</scope>
    <source>
        <strain evidence="5">SCGC-AAA259J03</strain>
    </source>
</reference>
<evidence type="ECO:0000256" key="3">
    <source>
        <dbReference type="ARBA" id="ARBA00022806"/>
    </source>
</evidence>
<evidence type="ECO:0000256" key="4">
    <source>
        <dbReference type="ARBA" id="ARBA00022840"/>
    </source>
</evidence>
<sequence>MTASPGSDLDRLAEVTLNLGVEKISIRTEDSEDVKPYVGEKDLDRVEVEKTDRISEEEKRLNRILEDFLGDLSRYSKKARGLDSERASSKVLKEAMGELQARPAVF</sequence>
<dbReference type="EMBL" id="LHXT01000036">
    <property type="protein sequence ID" value="KXA97953.1"/>
    <property type="molecule type" value="Genomic_DNA"/>
</dbReference>
<dbReference type="Gene3D" id="3.40.50.300">
    <property type="entry name" value="P-loop containing nucleotide triphosphate hydrolases"/>
    <property type="match status" value="2"/>
</dbReference>
<evidence type="ECO:0000313" key="5">
    <source>
        <dbReference type="EMBL" id="KXA97953.1"/>
    </source>
</evidence>
<dbReference type="PANTHER" id="PTHR14025:SF20">
    <property type="entry name" value="FANCONI ANEMIA GROUP M PROTEIN"/>
    <property type="match status" value="1"/>
</dbReference>
<protein>
    <submittedName>
        <fullName evidence="5">Uncharacterized protein</fullName>
    </submittedName>
</protein>
<dbReference type="Gene3D" id="1.20.1320.30">
    <property type="match status" value="1"/>
</dbReference>
<evidence type="ECO:0000313" key="6">
    <source>
        <dbReference type="Proteomes" id="UP000070257"/>
    </source>
</evidence>